<feature type="non-terminal residue" evidence="13">
    <location>
        <position position="107"/>
    </location>
</feature>
<comment type="subcellular location">
    <subcellularLocation>
        <location evidence="1">Secreted</location>
    </subcellularLocation>
</comment>
<dbReference type="Gene3D" id="3.30.429.10">
    <property type="entry name" value="Macrophage Migration Inhibitory Factor"/>
    <property type="match status" value="1"/>
</dbReference>
<dbReference type="SUPFAM" id="SSF55331">
    <property type="entry name" value="Tautomerase/MIF"/>
    <property type="match status" value="1"/>
</dbReference>
<evidence type="ECO:0000256" key="1">
    <source>
        <dbReference type="ARBA" id="ARBA00004613"/>
    </source>
</evidence>
<comment type="similarity">
    <text evidence="2">Belongs to the MIF family.</text>
</comment>
<evidence type="ECO:0000256" key="4">
    <source>
        <dbReference type="ARBA" id="ARBA00022525"/>
    </source>
</evidence>
<dbReference type="EMBL" id="JBAHYK010000570">
    <property type="protein sequence ID" value="KAL0572871.1"/>
    <property type="molecule type" value="Genomic_DNA"/>
</dbReference>
<comment type="catalytic activity">
    <reaction evidence="7">
        <text>L-dopachrome = 5,6-dihydroxyindole-2-carboxylate</text>
        <dbReference type="Rhea" id="RHEA:13041"/>
        <dbReference type="ChEBI" id="CHEBI:16875"/>
        <dbReference type="ChEBI" id="CHEBI:57509"/>
        <dbReference type="EC" id="5.3.3.12"/>
    </reaction>
</comment>
<evidence type="ECO:0000313" key="14">
    <source>
        <dbReference type="Proteomes" id="UP001465976"/>
    </source>
</evidence>
<keyword evidence="4" id="KW-0964">Secreted</keyword>
<evidence type="ECO:0000256" key="7">
    <source>
        <dbReference type="ARBA" id="ARBA00036823"/>
    </source>
</evidence>
<protein>
    <recommendedName>
        <fullName evidence="12">L-dopachrome isomerase</fullName>
        <ecNumber evidence="9">5.3.2.1</ecNumber>
        <ecNumber evidence="8">5.3.3.12</ecNumber>
    </recommendedName>
    <alternativeName>
        <fullName evidence="10">L-dopachrome tautomerase</fullName>
    </alternativeName>
    <alternativeName>
        <fullName evidence="11">Phenylpyruvate tautomerase</fullName>
    </alternativeName>
</protein>
<evidence type="ECO:0000256" key="9">
    <source>
        <dbReference type="ARBA" id="ARBA00039086"/>
    </source>
</evidence>
<comment type="catalytic activity">
    <reaction evidence="6">
        <text>3-phenylpyruvate = enol-phenylpyruvate</text>
        <dbReference type="Rhea" id="RHEA:17097"/>
        <dbReference type="ChEBI" id="CHEBI:16815"/>
        <dbReference type="ChEBI" id="CHEBI:18005"/>
        <dbReference type="EC" id="5.3.2.1"/>
    </reaction>
</comment>
<evidence type="ECO:0000256" key="6">
    <source>
        <dbReference type="ARBA" id="ARBA00036735"/>
    </source>
</evidence>
<evidence type="ECO:0000313" key="13">
    <source>
        <dbReference type="EMBL" id="KAL0572871.1"/>
    </source>
</evidence>
<evidence type="ECO:0000256" key="11">
    <source>
        <dbReference type="ARBA" id="ARBA00041912"/>
    </source>
</evidence>
<keyword evidence="14" id="KW-1185">Reference proteome</keyword>
<evidence type="ECO:0000256" key="8">
    <source>
        <dbReference type="ARBA" id="ARBA00038932"/>
    </source>
</evidence>
<name>A0ABR3FC17_9AGAR</name>
<dbReference type="PANTHER" id="PTHR11954:SF6">
    <property type="entry name" value="MACROPHAGE MIGRATION INHIBITORY FACTOR"/>
    <property type="match status" value="1"/>
</dbReference>
<keyword evidence="5" id="KW-0413">Isomerase</keyword>
<evidence type="ECO:0000256" key="5">
    <source>
        <dbReference type="ARBA" id="ARBA00023235"/>
    </source>
</evidence>
<keyword evidence="3" id="KW-0202">Cytokine</keyword>
<dbReference type="InterPro" id="IPR014347">
    <property type="entry name" value="Tautomerase/MIF_sf"/>
</dbReference>
<accession>A0ABR3FC17</accession>
<dbReference type="EC" id="5.3.3.12" evidence="8"/>
<dbReference type="Pfam" id="PF01187">
    <property type="entry name" value="MIF"/>
    <property type="match status" value="1"/>
</dbReference>
<evidence type="ECO:0000256" key="2">
    <source>
        <dbReference type="ARBA" id="ARBA00005851"/>
    </source>
</evidence>
<dbReference type="PANTHER" id="PTHR11954">
    <property type="entry name" value="D-DOPACHROME DECARBOXYLASE"/>
    <property type="match status" value="1"/>
</dbReference>
<sequence>MPLIRVDTNVKVDNEEKFILGFSKLAAETLNTPEGLFGVILNQNLKFCFAGTFDPAFMVSLDAITVGNPGVNRKVVEEFTKYLEKELGTPKDRGYIFLNNPGANNVG</sequence>
<comment type="caution">
    <text evidence="13">The sequence shown here is derived from an EMBL/GenBank/DDBJ whole genome shotgun (WGS) entry which is preliminary data.</text>
</comment>
<dbReference type="Proteomes" id="UP001465976">
    <property type="component" value="Unassembled WGS sequence"/>
</dbReference>
<dbReference type="EC" id="5.3.2.1" evidence="9"/>
<evidence type="ECO:0000256" key="3">
    <source>
        <dbReference type="ARBA" id="ARBA00022514"/>
    </source>
</evidence>
<evidence type="ECO:0000256" key="12">
    <source>
        <dbReference type="ARBA" id="ARBA00042730"/>
    </source>
</evidence>
<dbReference type="InterPro" id="IPR001398">
    <property type="entry name" value="Macrophage_inhib_fac"/>
</dbReference>
<organism evidence="13 14">
    <name type="scientific">Marasmius crinis-equi</name>
    <dbReference type="NCBI Taxonomy" id="585013"/>
    <lineage>
        <taxon>Eukaryota</taxon>
        <taxon>Fungi</taxon>
        <taxon>Dikarya</taxon>
        <taxon>Basidiomycota</taxon>
        <taxon>Agaricomycotina</taxon>
        <taxon>Agaricomycetes</taxon>
        <taxon>Agaricomycetidae</taxon>
        <taxon>Agaricales</taxon>
        <taxon>Marasmiineae</taxon>
        <taxon>Marasmiaceae</taxon>
        <taxon>Marasmius</taxon>
    </lineage>
</organism>
<gene>
    <name evidence="13" type="ORF">V5O48_009083</name>
</gene>
<evidence type="ECO:0000256" key="10">
    <source>
        <dbReference type="ARBA" id="ARBA00041631"/>
    </source>
</evidence>
<proteinExistence type="inferred from homology"/>
<reference evidence="13 14" key="1">
    <citation type="submission" date="2024-02" db="EMBL/GenBank/DDBJ databases">
        <title>A draft genome for the cacao thread blight pathogen Marasmius crinis-equi.</title>
        <authorList>
            <person name="Cohen S.P."/>
            <person name="Baruah I.K."/>
            <person name="Amoako-Attah I."/>
            <person name="Bukari Y."/>
            <person name="Meinhardt L.W."/>
            <person name="Bailey B.A."/>
        </authorList>
    </citation>
    <scope>NUCLEOTIDE SEQUENCE [LARGE SCALE GENOMIC DNA]</scope>
    <source>
        <strain evidence="13 14">GH-76</strain>
    </source>
</reference>